<dbReference type="InterPro" id="IPR039047">
    <property type="entry name" value="PHAX"/>
</dbReference>
<gene>
    <name evidence="2" type="ORF">MNOR_LOCUS26554</name>
</gene>
<dbReference type="GO" id="GO:0006408">
    <property type="term" value="P:snRNA export from nucleus"/>
    <property type="evidence" value="ECO:0007669"/>
    <property type="project" value="InterPro"/>
</dbReference>
<feature type="non-terminal residue" evidence="2">
    <location>
        <position position="226"/>
    </location>
</feature>
<evidence type="ECO:0000256" key="1">
    <source>
        <dbReference type="SAM" id="MobiDB-lite"/>
    </source>
</evidence>
<dbReference type="GO" id="GO:0005634">
    <property type="term" value="C:nucleus"/>
    <property type="evidence" value="ECO:0007669"/>
    <property type="project" value="TreeGrafter"/>
</dbReference>
<dbReference type="PANTHER" id="PTHR13135">
    <property type="entry name" value="CYTOSOLIC RESINIFERATOXIN BINDING PROTEIN RBP-26"/>
    <property type="match status" value="1"/>
</dbReference>
<dbReference type="PANTHER" id="PTHR13135:SF0">
    <property type="entry name" value="PHOSPHORYLATED ADAPTER RNA EXPORT PROTEIN"/>
    <property type="match status" value="1"/>
</dbReference>
<dbReference type="Proteomes" id="UP001497623">
    <property type="component" value="Unassembled WGS sequence"/>
</dbReference>
<feature type="region of interest" description="Disordered" evidence="1">
    <location>
        <begin position="1"/>
        <end position="84"/>
    </location>
</feature>
<evidence type="ECO:0000313" key="3">
    <source>
        <dbReference type="Proteomes" id="UP001497623"/>
    </source>
</evidence>
<feature type="compositionally biased region" description="Acidic residues" evidence="1">
    <location>
        <begin position="154"/>
        <end position="166"/>
    </location>
</feature>
<evidence type="ECO:0000313" key="2">
    <source>
        <dbReference type="EMBL" id="CAL4130447.1"/>
    </source>
</evidence>
<sequence length="226" mass="25708">MDDKEDGELSASGDNSFDLDYKPAVRPDASQYRPAPRHLPSSDEDCNSSDSDSDTPCFAKRKRPNNMKMDMSGSQIENGKMRGDRDAPLTEAMQTFVKPKKRNNIWASVMQEQVLNQEISGFGLKKRLDHGDRSVESYDYREALKMRGLMPREEGEDESDYEEDEEMRAKRTSRKRPVRDRLGARAPKPDIAPVELVTLELDESISDQEYGQAIANGLFEEKPEII</sequence>
<feature type="compositionally biased region" description="Acidic residues" evidence="1">
    <location>
        <begin position="42"/>
        <end position="53"/>
    </location>
</feature>
<reference evidence="2 3" key="1">
    <citation type="submission" date="2024-05" db="EMBL/GenBank/DDBJ databases">
        <authorList>
            <person name="Wallberg A."/>
        </authorList>
    </citation>
    <scope>NUCLEOTIDE SEQUENCE [LARGE SCALE GENOMIC DNA]</scope>
</reference>
<keyword evidence="3" id="KW-1185">Reference proteome</keyword>
<dbReference type="AlphaFoldDB" id="A0AAV2RQY7"/>
<organism evidence="2 3">
    <name type="scientific">Meganyctiphanes norvegica</name>
    <name type="common">Northern krill</name>
    <name type="synonym">Thysanopoda norvegica</name>
    <dbReference type="NCBI Taxonomy" id="48144"/>
    <lineage>
        <taxon>Eukaryota</taxon>
        <taxon>Metazoa</taxon>
        <taxon>Ecdysozoa</taxon>
        <taxon>Arthropoda</taxon>
        <taxon>Crustacea</taxon>
        <taxon>Multicrustacea</taxon>
        <taxon>Malacostraca</taxon>
        <taxon>Eumalacostraca</taxon>
        <taxon>Eucarida</taxon>
        <taxon>Euphausiacea</taxon>
        <taxon>Euphausiidae</taxon>
        <taxon>Meganyctiphanes</taxon>
    </lineage>
</organism>
<proteinExistence type="predicted"/>
<name>A0AAV2RQY7_MEGNR</name>
<protein>
    <submittedName>
        <fullName evidence="2">Uncharacterized protein</fullName>
    </submittedName>
</protein>
<comment type="caution">
    <text evidence="2">The sequence shown here is derived from an EMBL/GenBank/DDBJ whole genome shotgun (WGS) entry which is preliminary data.</text>
</comment>
<dbReference type="EMBL" id="CAXKWB010026683">
    <property type="protein sequence ID" value="CAL4130447.1"/>
    <property type="molecule type" value="Genomic_DNA"/>
</dbReference>
<feature type="region of interest" description="Disordered" evidence="1">
    <location>
        <begin position="148"/>
        <end position="187"/>
    </location>
</feature>
<accession>A0AAV2RQY7</accession>